<keyword evidence="2" id="KW-1185">Reference proteome</keyword>
<dbReference type="Proteomes" id="UP001611397">
    <property type="component" value="Unassembled WGS sequence"/>
</dbReference>
<name>A0ABW7VJM6_STROI</name>
<sequence>MGAHHAAARRNRRRLRPGNRRVVQDELATDRRAAQAEQHRLQEQQQLAARADELAALARAGRLDQSVETRPGDETARDFLLHRGNYHPVVDGWLAQALADCSGHYADPAARADALGSLPAAVRAHAALLTALARTGAPAADGELEFAGRLAQADPEATDALAAWLEHSLAPTKLAEAGEAGAR</sequence>
<organism evidence="1 2">
    <name type="scientific">Streptomyces olivaceoviridis</name>
    <name type="common">Streptomyces corchorusii</name>
    <dbReference type="NCBI Taxonomy" id="1921"/>
    <lineage>
        <taxon>Bacteria</taxon>
        <taxon>Bacillati</taxon>
        <taxon>Actinomycetota</taxon>
        <taxon>Actinomycetes</taxon>
        <taxon>Kitasatosporales</taxon>
        <taxon>Streptomycetaceae</taxon>
        <taxon>Streptomyces</taxon>
    </lineage>
</organism>
<reference evidence="1 2" key="1">
    <citation type="submission" date="2024-10" db="EMBL/GenBank/DDBJ databases">
        <title>The Natural Products Discovery Center: Release of the First 8490 Sequenced Strains for Exploring Actinobacteria Biosynthetic Diversity.</title>
        <authorList>
            <person name="Kalkreuter E."/>
            <person name="Kautsar S.A."/>
            <person name="Yang D."/>
            <person name="Bader C.D."/>
            <person name="Teijaro C.N."/>
            <person name="Fluegel L."/>
            <person name="Davis C.M."/>
            <person name="Simpson J.R."/>
            <person name="Lauterbach L."/>
            <person name="Steele A.D."/>
            <person name="Gui C."/>
            <person name="Meng S."/>
            <person name="Li G."/>
            <person name="Viehrig K."/>
            <person name="Ye F."/>
            <person name="Su P."/>
            <person name="Kiefer A.F."/>
            <person name="Nichols A."/>
            <person name="Cepeda A.J."/>
            <person name="Yan W."/>
            <person name="Fan B."/>
            <person name="Jiang Y."/>
            <person name="Adhikari A."/>
            <person name="Zheng C.-J."/>
            <person name="Schuster L."/>
            <person name="Cowan T.M."/>
            <person name="Smanski M.J."/>
            <person name="Chevrette M.G."/>
            <person name="De Carvalho L.P.S."/>
            <person name="Shen B."/>
        </authorList>
    </citation>
    <scope>NUCLEOTIDE SEQUENCE [LARGE SCALE GENOMIC DNA]</scope>
    <source>
        <strain evidence="1 2">NPDC020295</strain>
    </source>
</reference>
<accession>A0ABW7VJM6</accession>
<evidence type="ECO:0000313" key="1">
    <source>
        <dbReference type="EMBL" id="MFI2160986.1"/>
    </source>
</evidence>
<dbReference type="EMBL" id="JBIRWM010000022">
    <property type="protein sequence ID" value="MFI2160986.1"/>
    <property type="molecule type" value="Genomic_DNA"/>
</dbReference>
<proteinExistence type="predicted"/>
<gene>
    <name evidence="1" type="ORF">ACH49L_35845</name>
</gene>
<dbReference type="RefSeq" id="WP_244218452.1">
    <property type="nucleotide sequence ID" value="NZ_JBIRUT010000008.1"/>
</dbReference>
<comment type="caution">
    <text evidence="1">The sequence shown here is derived from an EMBL/GenBank/DDBJ whole genome shotgun (WGS) entry which is preliminary data.</text>
</comment>
<protein>
    <submittedName>
        <fullName evidence="1">Uncharacterized protein</fullName>
    </submittedName>
</protein>
<evidence type="ECO:0000313" key="2">
    <source>
        <dbReference type="Proteomes" id="UP001611397"/>
    </source>
</evidence>